<dbReference type="RefSeq" id="WP_071070028.1">
    <property type="nucleotide sequence ID" value="NZ_CP017754.1"/>
</dbReference>
<evidence type="ECO:0000313" key="3">
    <source>
        <dbReference type="Proteomes" id="UP000177515"/>
    </source>
</evidence>
<sequence length="123" mass="13513">MRDDPLLRWQWRGYGRNHQDPRNLLLHLFAVPLFMAGTLAVLAGVRQGSPLFAGAGLAAALGSLALQGRGHRLERHAPEPFGGAGDALARILAEQWITFPRFLLSGGWREAWRARRPQPGAAD</sequence>
<keyword evidence="1" id="KW-0472">Membrane</keyword>
<keyword evidence="1" id="KW-0812">Transmembrane</keyword>
<feature type="transmembrane region" description="Helical" evidence="1">
    <location>
        <begin position="24"/>
        <end position="43"/>
    </location>
</feature>
<evidence type="ECO:0000256" key="1">
    <source>
        <dbReference type="SAM" id="Phobius"/>
    </source>
</evidence>
<reference evidence="2 3" key="1">
    <citation type="submission" date="2016-10" db="EMBL/GenBank/DDBJ databases">
        <title>Complete genome sequences of three Cupriavidus strains isolated from various Malaysian environments.</title>
        <authorList>
            <person name="Abdullah A.A.-A."/>
            <person name="Shafie N.A.H."/>
            <person name="Lau N.S."/>
        </authorList>
    </citation>
    <scope>NUCLEOTIDE SEQUENCE [LARGE SCALE GENOMIC DNA]</scope>
    <source>
        <strain evidence="2 3">USMAA1020</strain>
    </source>
</reference>
<keyword evidence="1" id="KW-1133">Transmembrane helix</keyword>
<keyword evidence="3" id="KW-1185">Reference proteome</keyword>
<name>A0ABN4TP97_9BURK</name>
<dbReference type="EMBL" id="CP017754">
    <property type="protein sequence ID" value="AOZ06833.1"/>
    <property type="molecule type" value="Genomic_DNA"/>
</dbReference>
<organism evidence="2 3">
    <name type="scientific">Cupriavidus malaysiensis</name>
    <dbReference type="NCBI Taxonomy" id="367825"/>
    <lineage>
        <taxon>Bacteria</taxon>
        <taxon>Pseudomonadati</taxon>
        <taxon>Pseudomonadota</taxon>
        <taxon>Betaproteobacteria</taxon>
        <taxon>Burkholderiales</taxon>
        <taxon>Burkholderiaceae</taxon>
        <taxon>Cupriavidus</taxon>
    </lineage>
</organism>
<protein>
    <submittedName>
        <fullName evidence="2">Terminase</fullName>
    </submittedName>
</protein>
<dbReference type="Proteomes" id="UP000177515">
    <property type="component" value="Chromosome 1"/>
</dbReference>
<gene>
    <name evidence="2" type="ORF">BKK80_14145</name>
</gene>
<proteinExistence type="predicted"/>
<feature type="transmembrane region" description="Helical" evidence="1">
    <location>
        <begin position="49"/>
        <end position="66"/>
    </location>
</feature>
<evidence type="ECO:0000313" key="2">
    <source>
        <dbReference type="EMBL" id="AOZ06833.1"/>
    </source>
</evidence>
<accession>A0ABN4TP97</accession>